<organism evidence="2 3">
    <name type="scientific">Alkaliphilus hydrothermalis</name>
    <dbReference type="NCBI Taxonomy" id="1482730"/>
    <lineage>
        <taxon>Bacteria</taxon>
        <taxon>Bacillati</taxon>
        <taxon>Bacillota</taxon>
        <taxon>Clostridia</taxon>
        <taxon>Peptostreptococcales</taxon>
        <taxon>Natronincolaceae</taxon>
        <taxon>Alkaliphilus</taxon>
    </lineage>
</organism>
<dbReference type="Gene3D" id="3.30.450.40">
    <property type="match status" value="1"/>
</dbReference>
<comment type="caution">
    <text evidence="2">The sequence shown here is derived from an EMBL/GenBank/DDBJ whole genome shotgun (WGS) entry which is preliminary data.</text>
</comment>
<evidence type="ECO:0000256" key="1">
    <source>
        <dbReference type="SAM" id="Phobius"/>
    </source>
</evidence>
<dbReference type="InterPro" id="IPR029016">
    <property type="entry name" value="GAF-like_dom_sf"/>
</dbReference>
<sequence length="142" mass="15880">MIEKLDILFEKLHDITGIHDIAYHEIKGNSLNPIYKTGTPHLSIDKWKKLHSENKVYVDSDSVLPSIVYDKKVLIMSDVKNDSNASNAFSLFGIDSILVFPIVNSNVTIGIIVLASIGKKHIFSKDQVEKCALLVNNFINTL</sequence>
<feature type="transmembrane region" description="Helical" evidence="1">
    <location>
        <begin position="97"/>
        <end position="117"/>
    </location>
</feature>
<keyword evidence="1" id="KW-1133">Transmembrane helix</keyword>
<protein>
    <submittedName>
        <fullName evidence="2">GAF domain-containing protein</fullName>
    </submittedName>
</protein>
<gene>
    <name evidence="2" type="ORF">JOC73_001479</name>
</gene>
<keyword evidence="3" id="KW-1185">Reference proteome</keyword>
<dbReference type="SUPFAM" id="SSF55781">
    <property type="entry name" value="GAF domain-like"/>
    <property type="match status" value="1"/>
</dbReference>
<reference evidence="2 3" key="1">
    <citation type="submission" date="2021-01" db="EMBL/GenBank/DDBJ databases">
        <title>Genomic Encyclopedia of Type Strains, Phase IV (KMG-IV): sequencing the most valuable type-strain genomes for metagenomic binning, comparative biology and taxonomic classification.</title>
        <authorList>
            <person name="Goeker M."/>
        </authorList>
    </citation>
    <scope>NUCLEOTIDE SEQUENCE [LARGE SCALE GENOMIC DNA]</scope>
    <source>
        <strain evidence="2 3">DSM 25890</strain>
    </source>
</reference>
<keyword evidence="1" id="KW-0472">Membrane</keyword>
<evidence type="ECO:0000313" key="3">
    <source>
        <dbReference type="Proteomes" id="UP001314796"/>
    </source>
</evidence>
<keyword evidence="1" id="KW-0812">Transmembrane</keyword>
<dbReference type="Proteomes" id="UP001314796">
    <property type="component" value="Unassembled WGS sequence"/>
</dbReference>
<evidence type="ECO:0000313" key="2">
    <source>
        <dbReference type="EMBL" id="MBM7614917.1"/>
    </source>
</evidence>
<proteinExistence type="predicted"/>
<name>A0ABS2NPR0_9FIRM</name>
<accession>A0ABS2NPR0</accession>
<dbReference type="EMBL" id="JAFBEE010000008">
    <property type="protein sequence ID" value="MBM7614917.1"/>
    <property type="molecule type" value="Genomic_DNA"/>
</dbReference>
<dbReference type="RefSeq" id="WP_204401597.1">
    <property type="nucleotide sequence ID" value="NZ_JAFBEE010000008.1"/>
</dbReference>